<keyword evidence="1" id="KW-0472">Membrane</keyword>
<dbReference type="Proteomes" id="UP000823614">
    <property type="component" value="Unassembled WGS sequence"/>
</dbReference>
<feature type="transmembrane region" description="Helical" evidence="1">
    <location>
        <begin position="12"/>
        <end position="30"/>
    </location>
</feature>
<reference evidence="2" key="1">
    <citation type="submission" date="2020-10" db="EMBL/GenBank/DDBJ databases">
        <authorList>
            <person name="Gilroy R."/>
        </authorList>
    </citation>
    <scope>NUCLEOTIDE SEQUENCE</scope>
    <source>
        <strain evidence="2">C6-149</strain>
    </source>
</reference>
<proteinExistence type="predicted"/>
<keyword evidence="1" id="KW-1133">Transmembrane helix</keyword>
<feature type="transmembrane region" description="Helical" evidence="1">
    <location>
        <begin position="42"/>
        <end position="67"/>
    </location>
</feature>
<keyword evidence="1" id="KW-0812">Transmembrane</keyword>
<evidence type="ECO:0000256" key="1">
    <source>
        <dbReference type="SAM" id="Phobius"/>
    </source>
</evidence>
<dbReference type="EMBL" id="JADIMP010000104">
    <property type="protein sequence ID" value="MBO8442102.1"/>
    <property type="molecule type" value="Genomic_DNA"/>
</dbReference>
<evidence type="ECO:0000313" key="3">
    <source>
        <dbReference type="Proteomes" id="UP000823614"/>
    </source>
</evidence>
<dbReference type="AlphaFoldDB" id="A0A9D9E7Q3"/>
<protein>
    <submittedName>
        <fullName evidence="2">Uncharacterized protein</fullName>
    </submittedName>
</protein>
<comment type="caution">
    <text evidence="2">The sequence shown here is derived from an EMBL/GenBank/DDBJ whole genome shotgun (WGS) entry which is preliminary data.</text>
</comment>
<organism evidence="2 3">
    <name type="scientific">Candidatus Gallilactobacillus intestinavium</name>
    <dbReference type="NCBI Taxonomy" id="2840838"/>
    <lineage>
        <taxon>Bacteria</taxon>
        <taxon>Bacillati</taxon>
        <taxon>Bacillota</taxon>
        <taxon>Bacilli</taxon>
        <taxon>Lactobacillales</taxon>
        <taxon>Lactobacillaceae</taxon>
        <taxon>Lactobacillaceae incertae sedis</taxon>
        <taxon>Candidatus Gallilactobacillus</taxon>
    </lineage>
</organism>
<accession>A0A9D9E7Q3</accession>
<evidence type="ECO:0000313" key="2">
    <source>
        <dbReference type="EMBL" id="MBO8442102.1"/>
    </source>
</evidence>
<sequence>MENKYKIHQSFLKWLVTFVVMLFVFGICYFNKNAIPSLMFEACTWIAVLGIGLGLIVMLGICIWFLFAKSVLVFDFNQKTITVKNPVLFSKRFTDVRFDEISKISIDREGVFRLINIDVKEPHEKTGMTIHEGMTISANLYFPTKKSLNDLDSAIERLKSELNIK</sequence>
<gene>
    <name evidence="2" type="ORF">IAA89_06735</name>
</gene>
<name>A0A9D9E7Q3_9LACO</name>
<reference evidence="2" key="2">
    <citation type="journal article" date="2021" name="PeerJ">
        <title>Extensive microbial diversity within the chicken gut microbiome revealed by metagenomics and culture.</title>
        <authorList>
            <person name="Gilroy R."/>
            <person name="Ravi A."/>
            <person name="Getino M."/>
            <person name="Pursley I."/>
            <person name="Horton D.L."/>
            <person name="Alikhan N.F."/>
            <person name="Baker D."/>
            <person name="Gharbi K."/>
            <person name="Hall N."/>
            <person name="Watson M."/>
            <person name="Adriaenssens E.M."/>
            <person name="Foster-Nyarko E."/>
            <person name="Jarju S."/>
            <person name="Secka A."/>
            <person name="Antonio M."/>
            <person name="Oren A."/>
            <person name="Chaudhuri R.R."/>
            <person name="La Ragione R."/>
            <person name="Hildebrand F."/>
            <person name="Pallen M.J."/>
        </authorList>
    </citation>
    <scope>NUCLEOTIDE SEQUENCE</scope>
    <source>
        <strain evidence="2">C6-149</strain>
    </source>
</reference>